<dbReference type="InterPro" id="IPR011766">
    <property type="entry name" value="TPP_enzyme_TPP-bd"/>
</dbReference>
<dbReference type="InterPro" id="IPR029061">
    <property type="entry name" value="THDP-binding"/>
</dbReference>
<dbReference type="Pfam" id="PF02776">
    <property type="entry name" value="TPP_enzyme_N"/>
    <property type="match status" value="1"/>
</dbReference>
<dbReference type="EC" id="4.1.1.82" evidence="6"/>
<dbReference type="PANTHER" id="PTHR42818">
    <property type="entry name" value="SULFOPYRUVATE DECARBOXYLASE SUBUNIT ALPHA"/>
    <property type="match status" value="1"/>
</dbReference>
<evidence type="ECO:0000313" key="6">
    <source>
        <dbReference type="EMBL" id="HIR89849.1"/>
    </source>
</evidence>
<dbReference type="SUPFAM" id="SSF52518">
    <property type="entry name" value="Thiamin diphosphate-binding fold (THDP-binding)"/>
    <property type="match status" value="2"/>
</dbReference>
<feature type="domain" description="Thiamine pyrophosphate enzyme N-terminal TPP-binding" evidence="5">
    <location>
        <begin position="9"/>
        <end position="117"/>
    </location>
</feature>
<dbReference type="GO" id="GO:0030976">
    <property type="term" value="F:thiamine pyrophosphate binding"/>
    <property type="evidence" value="ECO:0007669"/>
    <property type="project" value="InterPro"/>
</dbReference>
<reference evidence="6" key="2">
    <citation type="journal article" date="2021" name="PeerJ">
        <title>Extensive microbial diversity within the chicken gut microbiome revealed by metagenomics and culture.</title>
        <authorList>
            <person name="Gilroy R."/>
            <person name="Ravi A."/>
            <person name="Getino M."/>
            <person name="Pursley I."/>
            <person name="Horton D.L."/>
            <person name="Alikhan N.F."/>
            <person name="Baker D."/>
            <person name="Gharbi K."/>
            <person name="Hall N."/>
            <person name="Watson M."/>
            <person name="Adriaenssens E.M."/>
            <person name="Foster-Nyarko E."/>
            <person name="Jarju S."/>
            <person name="Secka A."/>
            <person name="Antonio M."/>
            <person name="Oren A."/>
            <person name="Chaudhuri R.R."/>
            <person name="La Ragione R."/>
            <person name="Hildebrand F."/>
            <person name="Pallen M.J."/>
        </authorList>
    </citation>
    <scope>NUCLEOTIDE SEQUENCE</scope>
    <source>
        <strain evidence="6">ChiW13-3771</strain>
    </source>
</reference>
<comment type="caution">
    <text evidence="6">The sequence shown here is derived from an EMBL/GenBank/DDBJ whole genome shotgun (WGS) entry which is preliminary data.</text>
</comment>
<dbReference type="Pfam" id="PF02775">
    <property type="entry name" value="TPP_enzyme_C"/>
    <property type="match status" value="1"/>
</dbReference>
<evidence type="ECO:0000256" key="3">
    <source>
        <dbReference type="ARBA" id="ARBA00023239"/>
    </source>
</evidence>
<organism evidence="6 7">
    <name type="scientific">Candidatus Fimimorpha faecalis</name>
    <dbReference type="NCBI Taxonomy" id="2840824"/>
    <lineage>
        <taxon>Bacteria</taxon>
        <taxon>Bacillati</taxon>
        <taxon>Bacillota</taxon>
        <taxon>Clostridia</taxon>
        <taxon>Eubacteriales</taxon>
        <taxon>Candidatus Fimimorpha</taxon>
    </lineage>
</organism>
<dbReference type="AlphaFoldDB" id="A0A9D1JE93"/>
<dbReference type="InterPro" id="IPR017684">
    <property type="entry name" value="Phosphono-pyrv_decarboxylase"/>
</dbReference>
<dbReference type="InterPro" id="IPR012001">
    <property type="entry name" value="Thiamin_PyroP_enz_TPP-bd_dom"/>
</dbReference>
<evidence type="ECO:0000256" key="1">
    <source>
        <dbReference type="ARBA" id="ARBA00022793"/>
    </source>
</evidence>
<dbReference type="PANTHER" id="PTHR42818:SF1">
    <property type="entry name" value="SULFOPYRUVATE DECARBOXYLASE"/>
    <property type="match status" value="1"/>
</dbReference>
<dbReference type="Proteomes" id="UP000824201">
    <property type="component" value="Unassembled WGS sequence"/>
</dbReference>
<evidence type="ECO:0000259" key="4">
    <source>
        <dbReference type="Pfam" id="PF02775"/>
    </source>
</evidence>
<dbReference type="GO" id="GO:0032923">
    <property type="term" value="P:organic phosphonate biosynthetic process"/>
    <property type="evidence" value="ECO:0007669"/>
    <property type="project" value="InterPro"/>
</dbReference>
<gene>
    <name evidence="6" type="primary">aepY</name>
    <name evidence="6" type="ORF">IAC96_12965</name>
</gene>
<dbReference type="GO" id="GO:0033980">
    <property type="term" value="F:phosphonopyruvate decarboxylase activity"/>
    <property type="evidence" value="ECO:0007669"/>
    <property type="project" value="UniProtKB-EC"/>
</dbReference>
<evidence type="ECO:0000259" key="5">
    <source>
        <dbReference type="Pfam" id="PF02776"/>
    </source>
</evidence>
<dbReference type="NCBIfam" id="TIGR03297">
    <property type="entry name" value="Ppyr-DeCO2ase"/>
    <property type="match status" value="1"/>
</dbReference>
<keyword evidence="3 6" id="KW-0456">Lyase</keyword>
<accession>A0A9D1JE93</accession>
<dbReference type="FunFam" id="3.40.50.970:FF:000100">
    <property type="entry name" value="Putative phosphonopyruvate decarboxylase"/>
    <property type="match status" value="1"/>
</dbReference>
<evidence type="ECO:0000313" key="7">
    <source>
        <dbReference type="Proteomes" id="UP000824201"/>
    </source>
</evidence>
<dbReference type="InterPro" id="IPR051818">
    <property type="entry name" value="TPP_dependent_decarboxylase"/>
</dbReference>
<feature type="domain" description="Thiamine pyrophosphate enzyme TPP-binding" evidence="4">
    <location>
        <begin position="207"/>
        <end position="343"/>
    </location>
</feature>
<dbReference type="Gene3D" id="3.40.50.970">
    <property type="match status" value="2"/>
</dbReference>
<dbReference type="CDD" id="cd07035">
    <property type="entry name" value="TPP_PYR_POX_like"/>
    <property type="match status" value="1"/>
</dbReference>
<reference evidence="6" key="1">
    <citation type="submission" date="2020-10" db="EMBL/GenBank/DDBJ databases">
        <authorList>
            <person name="Gilroy R."/>
        </authorList>
    </citation>
    <scope>NUCLEOTIDE SEQUENCE</scope>
    <source>
        <strain evidence="6">ChiW13-3771</strain>
    </source>
</reference>
<name>A0A9D1JE93_9FIRM</name>
<dbReference type="EMBL" id="DVHN01000185">
    <property type="protein sequence ID" value="HIR89849.1"/>
    <property type="molecule type" value="Genomic_DNA"/>
</dbReference>
<proteinExistence type="predicted"/>
<sequence>MLNCEAFFQEAQQLDLHFFAGVPDSLLSSFSAWLMEHNPQEHIITANEGNAAAMAAGYYMATGKIPVVYMQNSGIGNIVNPAASLLHREVYQIPVLFLVGWRGEPGIHDEPQHVFQGRATIPMLEGMEIEPEILSTDWIQAKQQLNQAVEKMKKTKESHAFIIHKGTFETYPLKEKGCMDYPLTRERALEIITEQMPEDSLIVSTTGKMSRELFEIRERRGQGHEHDFLTVGSMGHASSIALGVARSCKKPVYCLDGDGAFLMHMGALAVIGQYNNKNLKHILINNGCHESVGGQPTAGFFIKAEQIAKACGYPHTCTCITEEELRQAIKRAGNKDGLEFIQVMVNAQSRSNLGRPTIPALKNKENFMNYIVRR</sequence>
<dbReference type="CDD" id="cd03371">
    <property type="entry name" value="TPP_PpyrDC"/>
    <property type="match status" value="1"/>
</dbReference>
<protein>
    <submittedName>
        <fullName evidence="6">Phosphonopyruvate decarboxylase</fullName>
        <ecNumber evidence="6">4.1.1.82</ecNumber>
    </submittedName>
</protein>
<evidence type="ECO:0000256" key="2">
    <source>
        <dbReference type="ARBA" id="ARBA00023052"/>
    </source>
</evidence>
<keyword evidence="2" id="KW-0786">Thiamine pyrophosphate</keyword>
<keyword evidence="1" id="KW-0210">Decarboxylase</keyword>